<dbReference type="Proteomes" id="UP000191901">
    <property type="component" value="Chromosome"/>
</dbReference>
<feature type="repeat" description="TPR" evidence="1">
    <location>
        <begin position="533"/>
        <end position="566"/>
    </location>
</feature>
<keyword evidence="3" id="KW-1185">Reference proteome</keyword>
<dbReference type="Pfam" id="PF13181">
    <property type="entry name" value="TPR_8"/>
    <property type="match status" value="1"/>
</dbReference>
<dbReference type="SMART" id="SM00028">
    <property type="entry name" value="TPR"/>
    <property type="match status" value="16"/>
</dbReference>
<dbReference type="KEGG" id="hhg:XM38_015240"/>
<dbReference type="PROSITE" id="PS50293">
    <property type="entry name" value="TPR_REGION"/>
    <property type="match status" value="1"/>
</dbReference>
<evidence type="ECO:0000313" key="2">
    <source>
        <dbReference type="EMBL" id="ASC70584.1"/>
    </source>
</evidence>
<feature type="repeat" description="TPR" evidence="1">
    <location>
        <begin position="573"/>
        <end position="606"/>
    </location>
</feature>
<dbReference type="InterPro" id="IPR011990">
    <property type="entry name" value="TPR-like_helical_dom_sf"/>
</dbReference>
<feature type="repeat" description="TPR" evidence="1">
    <location>
        <begin position="291"/>
        <end position="324"/>
    </location>
</feature>
<dbReference type="InterPro" id="IPR019734">
    <property type="entry name" value="TPR_rpt"/>
</dbReference>
<accession>A0A1Z3HJT3</accession>
<protein>
    <submittedName>
        <fullName evidence="2">Tetratricopeptide repeat domain protein</fullName>
    </submittedName>
</protein>
<sequence>MKVRIYVLAWGGVILSWLEVPTQVSMGFGATGLAAAEISQPADSGEEVEALSEAEMGLSDQGASLHFALTWASQHPAATATIPQTEASQHLETLQTYRREASQYIAQATALLTTGEIDAALDSYDRAIQLWQQGLELLQSQAAPDLQREFLLGLSLAFGVVGEQHRQVQRYDQALATTEQGLRYGQRLLALTDAADGSEDAFYPEALNALQLLYSNLGFIYAGQHLYPEALAAQQQALAMAAQLDDPALMFRSLTAIYATHVALSDYRQALTINERRLAIATTLEDPDGQLSALIGLGRTYHDLGRYPEALAHHQRALFLAREHSRLRDEISSLNNLGLTHSVLGRYDEALTALNTALSLTRELRQRLQTADTLELDRACFPLLSQEFSRTDVSRQFCLEGTWLSESKILNTMASVYEAQGRYSEALERYQQSLAIAKEHLQGSPLYSKQDEATFLNNIGGLHGNRGDYDQAREYYQQAFALQTAIADRQGMAVSLNNIGALYETQGRYPEALNQLNRALELAEALGLQTLKGSVLSNLGSIYRQQGEFERAAALYQASLELDRSLGRRDDVAVSFNNLGLLKFEQGQYGQAIDYVQQALAIHRAIGQRPHQIIDLNNLGSYYRAQGRYADSLGRLQQALGIAQEIGNRSGQAYALLQLGKTHRQLGQYEPALAFSQPALSLFQAMGDRTGEAATLADQGLIYAQQNRHELALQSFEAALAIYRTTGDVAGESITLQQVGFLHEKAGDYPAAETAFQQTLAIQQQIGARGFEGISLQGLGTVYAAQGHPRALETLQRAIARHRDVGNRPREADALNNQGAALIRAGKFSQAEAVLRQSLDLFESLRTDLLDDQLIAILDSQASAYANLERALIAQDKPTEALAITERGRARAFVLQLAGRLSKSAKPNWRFIPRLRPRQLLKSGRLPATTTQPWWPTP</sequence>
<dbReference type="PROSITE" id="PS50005">
    <property type="entry name" value="TPR"/>
    <property type="match status" value="8"/>
</dbReference>
<dbReference type="SUPFAM" id="SSF48452">
    <property type="entry name" value="TPR-like"/>
    <property type="match status" value="5"/>
</dbReference>
<feature type="repeat" description="TPR" evidence="1">
    <location>
        <begin position="453"/>
        <end position="486"/>
    </location>
</feature>
<evidence type="ECO:0000313" key="3">
    <source>
        <dbReference type="Proteomes" id="UP000191901"/>
    </source>
</evidence>
<proteinExistence type="predicted"/>
<dbReference type="Gene3D" id="1.25.40.10">
    <property type="entry name" value="Tetratricopeptide repeat domain"/>
    <property type="match status" value="3"/>
</dbReference>
<dbReference type="Pfam" id="PF13424">
    <property type="entry name" value="TPR_12"/>
    <property type="match status" value="5"/>
</dbReference>
<dbReference type="AlphaFoldDB" id="A0A1Z3HJT3"/>
<feature type="repeat" description="TPR" evidence="1">
    <location>
        <begin position="693"/>
        <end position="726"/>
    </location>
</feature>
<feature type="repeat" description="TPR" evidence="1">
    <location>
        <begin position="407"/>
        <end position="440"/>
    </location>
</feature>
<dbReference type="PANTHER" id="PTHR10098">
    <property type="entry name" value="RAPSYN-RELATED"/>
    <property type="match status" value="1"/>
</dbReference>
<feature type="repeat" description="TPR" evidence="1">
    <location>
        <begin position="331"/>
        <end position="364"/>
    </location>
</feature>
<dbReference type="OrthoDB" id="446317at2"/>
<organism evidence="2 3">
    <name type="scientific">Halomicronema hongdechloris C2206</name>
    <dbReference type="NCBI Taxonomy" id="1641165"/>
    <lineage>
        <taxon>Bacteria</taxon>
        <taxon>Bacillati</taxon>
        <taxon>Cyanobacteriota</taxon>
        <taxon>Cyanophyceae</taxon>
        <taxon>Nodosilineales</taxon>
        <taxon>Nodosilineaceae</taxon>
        <taxon>Halomicronema</taxon>
    </lineage>
</organism>
<reference evidence="2 3" key="1">
    <citation type="journal article" date="2016" name="Biochim. Biophys. Acta">
        <title>Characterization of red-shifted phycobilisomes isolated from the chlorophyll f-containing cyanobacterium Halomicronema hongdechloris.</title>
        <authorList>
            <person name="Li Y."/>
            <person name="Lin Y."/>
            <person name="Garvey C.J."/>
            <person name="Birch D."/>
            <person name="Corkery R.W."/>
            <person name="Loughlin P.C."/>
            <person name="Scheer H."/>
            <person name="Willows R.D."/>
            <person name="Chen M."/>
        </authorList>
    </citation>
    <scope>NUCLEOTIDE SEQUENCE [LARGE SCALE GENOMIC DNA]</scope>
    <source>
        <strain evidence="2 3">C2206</strain>
    </source>
</reference>
<evidence type="ECO:0000256" key="1">
    <source>
        <dbReference type="PROSITE-ProRule" id="PRU00339"/>
    </source>
</evidence>
<dbReference type="STRING" id="1641165.XM38_07620"/>
<keyword evidence="1" id="KW-0802">TPR repeat</keyword>
<name>A0A1Z3HJT3_9CYAN</name>
<dbReference type="RefSeq" id="WP_088429419.1">
    <property type="nucleotide sequence ID" value="NZ_CP021983.2"/>
</dbReference>
<gene>
    <name evidence="2" type="ORF">XM38_015240</name>
</gene>
<feature type="repeat" description="TPR" evidence="1">
    <location>
        <begin position="493"/>
        <end position="526"/>
    </location>
</feature>
<dbReference type="EMBL" id="CP021983">
    <property type="protein sequence ID" value="ASC70584.1"/>
    <property type="molecule type" value="Genomic_DNA"/>
</dbReference>
<dbReference type="Pfam" id="PF13374">
    <property type="entry name" value="TPR_10"/>
    <property type="match status" value="3"/>
</dbReference>